<gene>
    <name evidence="6" type="ORF">GCM10010151_10530</name>
</gene>
<dbReference type="RefSeq" id="WP_252799644.1">
    <property type="nucleotide sequence ID" value="NZ_BAAABM010000007.1"/>
</dbReference>
<dbReference type="Proteomes" id="UP001501822">
    <property type="component" value="Unassembled WGS sequence"/>
</dbReference>
<dbReference type="Pfam" id="PF00355">
    <property type="entry name" value="Rieske"/>
    <property type="match status" value="1"/>
</dbReference>
<evidence type="ECO:0000256" key="2">
    <source>
        <dbReference type="ARBA" id="ARBA00022723"/>
    </source>
</evidence>
<dbReference type="SUPFAM" id="SSF50022">
    <property type="entry name" value="ISP domain"/>
    <property type="match status" value="1"/>
</dbReference>
<reference evidence="7" key="1">
    <citation type="journal article" date="2019" name="Int. J. Syst. Evol. Microbiol.">
        <title>The Global Catalogue of Microorganisms (GCM) 10K type strain sequencing project: providing services to taxonomists for standard genome sequencing and annotation.</title>
        <authorList>
            <consortium name="The Broad Institute Genomics Platform"/>
            <consortium name="The Broad Institute Genome Sequencing Center for Infectious Disease"/>
            <person name="Wu L."/>
            <person name="Ma J."/>
        </authorList>
    </citation>
    <scope>NUCLEOTIDE SEQUENCE [LARGE SCALE GENOMIC DNA]</scope>
    <source>
        <strain evidence="7">JCM 3146</strain>
    </source>
</reference>
<dbReference type="PROSITE" id="PS51296">
    <property type="entry name" value="RIESKE"/>
    <property type="match status" value="1"/>
</dbReference>
<evidence type="ECO:0000256" key="3">
    <source>
        <dbReference type="ARBA" id="ARBA00023004"/>
    </source>
</evidence>
<evidence type="ECO:0000313" key="6">
    <source>
        <dbReference type="EMBL" id="GAA0322603.1"/>
    </source>
</evidence>
<keyword evidence="3" id="KW-0408">Iron</keyword>
<dbReference type="InterPro" id="IPR036922">
    <property type="entry name" value="Rieske_2Fe-2S_sf"/>
</dbReference>
<sequence>MTGRRRLVVCRAEELRPGGTKLLTPGGRRRILVARLSDDEYTAVTDYCPHQGGPLSGGSMERMWVGDDYYEHRQAEDRWVLICPYHNFETDARTGCPVLRINRSRAATYPVAVEDGDVVVYV</sequence>
<accession>A0ABP3FRK1</accession>
<keyword evidence="2" id="KW-0479">Metal-binding</keyword>
<keyword evidence="4" id="KW-0411">Iron-sulfur</keyword>
<evidence type="ECO:0000256" key="4">
    <source>
        <dbReference type="ARBA" id="ARBA00023014"/>
    </source>
</evidence>
<protein>
    <submittedName>
        <fullName evidence="6">Rieske (2Fe-2S) protein</fullName>
    </submittedName>
</protein>
<evidence type="ECO:0000259" key="5">
    <source>
        <dbReference type="PROSITE" id="PS51296"/>
    </source>
</evidence>
<comment type="caution">
    <text evidence="6">The sequence shown here is derived from an EMBL/GenBank/DDBJ whole genome shotgun (WGS) entry which is preliminary data.</text>
</comment>
<evidence type="ECO:0000313" key="7">
    <source>
        <dbReference type="Proteomes" id="UP001501822"/>
    </source>
</evidence>
<dbReference type="InterPro" id="IPR017941">
    <property type="entry name" value="Rieske_2Fe-2S"/>
</dbReference>
<dbReference type="PANTHER" id="PTHR21496">
    <property type="entry name" value="FERREDOXIN-RELATED"/>
    <property type="match status" value="1"/>
</dbReference>
<name>A0ABP3FRK1_9ACTN</name>
<proteinExistence type="predicted"/>
<organism evidence="6 7">
    <name type="scientific">Actinoallomurus spadix</name>
    <dbReference type="NCBI Taxonomy" id="79912"/>
    <lineage>
        <taxon>Bacteria</taxon>
        <taxon>Bacillati</taxon>
        <taxon>Actinomycetota</taxon>
        <taxon>Actinomycetes</taxon>
        <taxon>Streptosporangiales</taxon>
        <taxon>Thermomonosporaceae</taxon>
        <taxon>Actinoallomurus</taxon>
    </lineage>
</organism>
<dbReference type="EMBL" id="BAAABM010000007">
    <property type="protein sequence ID" value="GAA0322603.1"/>
    <property type="molecule type" value="Genomic_DNA"/>
</dbReference>
<feature type="domain" description="Rieske" evidence="5">
    <location>
        <begin position="7"/>
        <end position="120"/>
    </location>
</feature>
<dbReference type="PANTHER" id="PTHR21496:SF23">
    <property type="entry name" value="3-PHENYLPROPIONATE_CINNAMIC ACID DIOXYGENASE FERREDOXIN SUBUNIT"/>
    <property type="match status" value="1"/>
</dbReference>
<keyword evidence="1" id="KW-0001">2Fe-2S</keyword>
<keyword evidence="7" id="KW-1185">Reference proteome</keyword>
<evidence type="ECO:0000256" key="1">
    <source>
        <dbReference type="ARBA" id="ARBA00022714"/>
    </source>
</evidence>
<dbReference type="Gene3D" id="2.102.10.10">
    <property type="entry name" value="Rieske [2Fe-2S] iron-sulphur domain"/>
    <property type="match status" value="1"/>
</dbReference>